<evidence type="ECO:0000256" key="1">
    <source>
        <dbReference type="SAM" id="SignalP"/>
    </source>
</evidence>
<comment type="caution">
    <text evidence="3">The sequence shown here is derived from an EMBL/GenBank/DDBJ whole genome shotgun (WGS) entry which is preliminary data.</text>
</comment>
<feature type="chain" id="PRO_5045460533" evidence="1">
    <location>
        <begin position="24"/>
        <end position="214"/>
    </location>
</feature>
<accession>A0ABX0FTJ7</accession>
<dbReference type="NCBIfam" id="TIGR02595">
    <property type="entry name" value="PEP_CTERM"/>
    <property type="match status" value="1"/>
</dbReference>
<feature type="domain" description="Ice-binding protein C-terminal" evidence="2">
    <location>
        <begin position="188"/>
        <end position="211"/>
    </location>
</feature>
<sequence length="214" mass="21714">MFINKNSLSLRRMLLALALSACAGLAAADTTYHVELDTTGFGSNGWIDLQFNPGSAGNSAAATVGLSGFTGFDASIAADMTDSVTGSLAGGYSIANTYDSNDLFHAVNFGGTVGFNVTFSGAADPSAQVWGSLFTVALMDAGQTAFLGNYGADGFSLLQLSWTPAATVGGQGVVGSEIYDTAAVSVSAVPEPSTWLMLAAGLGLVGWSRRRVAG</sequence>
<organism evidence="3 4">
    <name type="scientific">Duganella aceris</name>
    <dbReference type="NCBI Taxonomy" id="2703883"/>
    <lineage>
        <taxon>Bacteria</taxon>
        <taxon>Pseudomonadati</taxon>
        <taxon>Pseudomonadota</taxon>
        <taxon>Betaproteobacteria</taxon>
        <taxon>Burkholderiales</taxon>
        <taxon>Oxalobacteraceae</taxon>
        <taxon>Telluria group</taxon>
        <taxon>Duganella</taxon>
    </lineage>
</organism>
<evidence type="ECO:0000313" key="4">
    <source>
        <dbReference type="Proteomes" id="UP000666369"/>
    </source>
</evidence>
<evidence type="ECO:0000259" key="2">
    <source>
        <dbReference type="Pfam" id="PF07589"/>
    </source>
</evidence>
<dbReference type="EMBL" id="JAADJT010000016">
    <property type="protein sequence ID" value="NGZ88016.1"/>
    <property type="molecule type" value="Genomic_DNA"/>
</dbReference>
<evidence type="ECO:0000313" key="3">
    <source>
        <dbReference type="EMBL" id="NGZ88016.1"/>
    </source>
</evidence>
<feature type="signal peptide" evidence="1">
    <location>
        <begin position="1"/>
        <end position="23"/>
    </location>
</feature>
<keyword evidence="4" id="KW-1185">Reference proteome</keyword>
<dbReference type="Proteomes" id="UP000666369">
    <property type="component" value="Unassembled WGS sequence"/>
</dbReference>
<name>A0ABX0FTJ7_9BURK</name>
<keyword evidence="1" id="KW-0732">Signal</keyword>
<protein>
    <submittedName>
        <fullName evidence="3">PEP-CTERM sorting domain-containing protein</fullName>
    </submittedName>
</protein>
<gene>
    <name evidence="3" type="ORF">GW587_27620</name>
</gene>
<dbReference type="Pfam" id="PF07589">
    <property type="entry name" value="PEP-CTERM"/>
    <property type="match status" value="1"/>
</dbReference>
<reference evidence="4" key="1">
    <citation type="submission" date="2023-07" db="EMBL/GenBank/DDBJ databases">
        <title>Duganella aceri sp. nov., isolated from tree sap.</title>
        <authorList>
            <person name="Kim I.S."/>
        </authorList>
    </citation>
    <scope>NUCLEOTIDE SEQUENCE [LARGE SCALE GENOMIC DNA]</scope>
    <source>
        <strain evidence="4">SAP-35</strain>
    </source>
</reference>
<proteinExistence type="predicted"/>
<dbReference type="RefSeq" id="WP_166108133.1">
    <property type="nucleotide sequence ID" value="NZ_JAADJT010000016.1"/>
</dbReference>
<dbReference type="NCBIfam" id="NF038129">
    <property type="entry name" value="PEP_NF038129"/>
    <property type="match status" value="1"/>
</dbReference>
<dbReference type="InterPro" id="IPR013424">
    <property type="entry name" value="Ice-binding_C"/>
</dbReference>